<dbReference type="SUPFAM" id="SSF89392">
    <property type="entry name" value="Prokaryotic lipoproteins and lipoprotein localization factors"/>
    <property type="match status" value="1"/>
</dbReference>
<evidence type="ECO:0000256" key="1">
    <source>
        <dbReference type="SAM" id="MobiDB-lite"/>
    </source>
</evidence>
<evidence type="ECO:0000313" key="3">
    <source>
        <dbReference type="EMBL" id="MQY06167.1"/>
    </source>
</evidence>
<dbReference type="InterPro" id="IPR029046">
    <property type="entry name" value="LolA/LolB/LppX"/>
</dbReference>
<dbReference type="EMBL" id="WEGH01000002">
    <property type="protein sequence ID" value="MQY06167.1"/>
    <property type="molecule type" value="Genomic_DNA"/>
</dbReference>
<dbReference type="PROSITE" id="PS51257">
    <property type="entry name" value="PROKAR_LIPOPROTEIN"/>
    <property type="match status" value="1"/>
</dbReference>
<gene>
    <name evidence="3" type="ORF">ACRB68_42510</name>
</gene>
<dbReference type="RefSeq" id="WP_153534627.1">
    <property type="nucleotide sequence ID" value="NZ_WEGH01000002.1"/>
</dbReference>
<feature type="region of interest" description="Disordered" evidence="1">
    <location>
        <begin position="265"/>
        <end position="288"/>
    </location>
</feature>
<evidence type="ECO:0000256" key="2">
    <source>
        <dbReference type="SAM" id="SignalP"/>
    </source>
</evidence>
<dbReference type="AlphaFoldDB" id="A0A7K0BYA8"/>
<feature type="signal peptide" evidence="2">
    <location>
        <begin position="1"/>
        <end position="25"/>
    </location>
</feature>
<feature type="chain" id="PRO_5029615774" description="LppX_LprAFG lipoprotein" evidence="2">
    <location>
        <begin position="26"/>
        <end position="288"/>
    </location>
</feature>
<proteinExistence type="predicted"/>
<organism evidence="3 4">
    <name type="scientific">Actinomadura macrotermitis</name>
    <dbReference type="NCBI Taxonomy" id="2585200"/>
    <lineage>
        <taxon>Bacteria</taxon>
        <taxon>Bacillati</taxon>
        <taxon>Actinomycetota</taxon>
        <taxon>Actinomycetes</taxon>
        <taxon>Streptosporangiales</taxon>
        <taxon>Thermomonosporaceae</taxon>
        <taxon>Actinomadura</taxon>
    </lineage>
</organism>
<dbReference type="OrthoDB" id="3369896at2"/>
<comment type="caution">
    <text evidence="3">The sequence shown here is derived from an EMBL/GenBank/DDBJ whole genome shotgun (WGS) entry which is preliminary data.</text>
</comment>
<keyword evidence="4" id="KW-1185">Reference proteome</keyword>
<accession>A0A7K0BYA8</accession>
<evidence type="ECO:0008006" key="5">
    <source>
        <dbReference type="Google" id="ProtNLM"/>
    </source>
</evidence>
<evidence type="ECO:0000313" key="4">
    <source>
        <dbReference type="Proteomes" id="UP000487268"/>
    </source>
</evidence>
<protein>
    <recommendedName>
        <fullName evidence="5">LppX_LprAFG lipoprotein</fullName>
    </recommendedName>
</protein>
<name>A0A7K0BYA8_9ACTN</name>
<dbReference type="Gene3D" id="2.50.20.20">
    <property type="match status" value="1"/>
</dbReference>
<keyword evidence="2" id="KW-0732">Signal</keyword>
<sequence length="288" mass="30423">MKRRYTVVAGSAAVGAALLLSGCNADGSSGTTGTMKLSANEALLKSSQKVGKADAFKADLTVSDTAEGGRVHATGQFRLRPDLAFSVKLDEFSRGGGQSVSLGGAQAIFTGNTLYAKVPQQLTQFVAGGKPWLKIDVNQMSQRTGFDVKGLIDQVQKVDPAEQTKMFTGSKDARRVGEETVDGVKTVHYTGTVTVQDALAKLDAQAREKVKRWFPQGGGNDKINFDLWTDGDNLPRKLVSKGAGADAKAGTVTVLYSDYGKSFGVNPPPAEQTGQLSLDGLLRGTPHN</sequence>
<reference evidence="3 4" key="1">
    <citation type="submission" date="2019-10" db="EMBL/GenBank/DDBJ databases">
        <title>Actinomadura rubteroloni sp. nov. and Actinomadura macrotermitis sp. nov., isolated from the gut of fungus growing-termite Macrotermes natalensis.</title>
        <authorList>
            <person name="Benndorf R."/>
            <person name="Martin K."/>
            <person name="Kuefner M."/>
            <person name="De Beer W."/>
            <person name="Kaster A.-K."/>
            <person name="Vollmers J."/>
            <person name="Poulsen M."/>
            <person name="Beemelmanns C."/>
        </authorList>
    </citation>
    <scope>NUCLEOTIDE SEQUENCE [LARGE SCALE GENOMIC DNA]</scope>
    <source>
        <strain evidence="3 4">RB68</strain>
    </source>
</reference>
<dbReference type="Proteomes" id="UP000487268">
    <property type="component" value="Unassembled WGS sequence"/>
</dbReference>